<dbReference type="PANTHER" id="PTHR46233">
    <property type="entry name" value="HYDROXYACYLGLUTATHIONE HYDROLASE GLOC"/>
    <property type="match status" value="1"/>
</dbReference>
<dbReference type="Gene3D" id="3.60.15.10">
    <property type="entry name" value="Ribonuclease Z/Hydroxyacylglutathione hydrolase-like"/>
    <property type="match status" value="1"/>
</dbReference>
<dbReference type="CDD" id="cd06262">
    <property type="entry name" value="metallo-hydrolase-like_MBL-fold"/>
    <property type="match status" value="1"/>
</dbReference>
<name>A0ABN5IHW5_9BACE</name>
<reference evidence="6 7" key="1">
    <citation type="submission" date="2018-02" db="EMBL/GenBank/DDBJ databases">
        <authorList>
            <person name="Holder M.E."/>
            <person name="Ajami N.J."/>
            <person name="Petrosino J.F."/>
        </authorList>
    </citation>
    <scope>NUCLEOTIDE SEQUENCE [LARGE SCALE GENOMIC DNA]</scope>
    <source>
        <strain evidence="6 7">ATCC 33285</strain>
    </source>
</reference>
<evidence type="ECO:0000313" key="6">
    <source>
        <dbReference type="EMBL" id="AVM52299.1"/>
    </source>
</evidence>
<accession>A0ABN5IHW5</accession>
<protein>
    <recommendedName>
        <fullName evidence="5">Metallo-beta-lactamase domain-containing protein</fullName>
    </recommendedName>
</protein>
<proteinExistence type="predicted"/>
<evidence type="ECO:0000256" key="3">
    <source>
        <dbReference type="ARBA" id="ARBA00022801"/>
    </source>
</evidence>
<dbReference type="InterPro" id="IPR001279">
    <property type="entry name" value="Metallo-B-lactamas"/>
</dbReference>
<dbReference type="SUPFAM" id="SSF56281">
    <property type="entry name" value="Metallo-hydrolase/oxidoreductase"/>
    <property type="match status" value="1"/>
</dbReference>
<dbReference type="RefSeq" id="WP_106040630.1">
    <property type="nucleotide sequence ID" value="NZ_CP027231.1"/>
</dbReference>
<evidence type="ECO:0000256" key="1">
    <source>
        <dbReference type="ARBA" id="ARBA00001947"/>
    </source>
</evidence>
<evidence type="ECO:0000256" key="4">
    <source>
        <dbReference type="ARBA" id="ARBA00022833"/>
    </source>
</evidence>
<keyword evidence="4" id="KW-0862">Zinc</keyword>
<dbReference type="InterPro" id="IPR036866">
    <property type="entry name" value="RibonucZ/Hydroxyglut_hydro"/>
</dbReference>
<comment type="cofactor">
    <cofactor evidence="1">
        <name>Zn(2+)</name>
        <dbReference type="ChEBI" id="CHEBI:29105"/>
    </cofactor>
</comment>
<dbReference type="PANTHER" id="PTHR46233:SF3">
    <property type="entry name" value="HYDROXYACYLGLUTATHIONE HYDROLASE GLOC"/>
    <property type="match status" value="1"/>
</dbReference>
<dbReference type="Proteomes" id="UP000238304">
    <property type="component" value="Chromosome"/>
</dbReference>
<sequence length="209" mass="24304">MIQIERYVNELMTSNCYIVWDDVTKCTICIDPASEFSLRETAFIEENGLHLDYIILTHEHTDHTWGVNALLDKYDSKVICSEACKNNLLEAGNMYFRLYYERENYTYAVRRVDYTTESLNHILTWGEHTVRFVPTPGHSMGSICIDLDGCLFTGDTIMQYKAYVNKRNGSFELYKQSIQMIVGTYPNETNIYPGHGEPFMLKDKDDIKK</sequence>
<evidence type="ECO:0000256" key="2">
    <source>
        <dbReference type="ARBA" id="ARBA00022723"/>
    </source>
</evidence>
<dbReference type="EMBL" id="CP027231">
    <property type="protein sequence ID" value="AVM52299.1"/>
    <property type="molecule type" value="Genomic_DNA"/>
</dbReference>
<dbReference type="Pfam" id="PF00753">
    <property type="entry name" value="Lactamase_B"/>
    <property type="match status" value="1"/>
</dbReference>
<keyword evidence="2" id="KW-0479">Metal-binding</keyword>
<keyword evidence="7" id="KW-1185">Reference proteome</keyword>
<feature type="domain" description="Metallo-beta-lactamase" evidence="5">
    <location>
        <begin position="13"/>
        <end position="195"/>
    </location>
</feature>
<evidence type="ECO:0000313" key="7">
    <source>
        <dbReference type="Proteomes" id="UP000238304"/>
    </source>
</evidence>
<organism evidence="6 7">
    <name type="scientific">Bacteroides zoogleoformans</name>
    <dbReference type="NCBI Taxonomy" id="28119"/>
    <lineage>
        <taxon>Bacteria</taxon>
        <taxon>Pseudomonadati</taxon>
        <taxon>Bacteroidota</taxon>
        <taxon>Bacteroidia</taxon>
        <taxon>Bacteroidales</taxon>
        <taxon>Bacteroidaceae</taxon>
        <taxon>Bacteroides</taxon>
    </lineage>
</organism>
<gene>
    <name evidence="6" type="ORF">C4H11_04480</name>
</gene>
<evidence type="ECO:0000259" key="5">
    <source>
        <dbReference type="SMART" id="SM00849"/>
    </source>
</evidence>
<dbReference type="InterPro" id="IPR051453">
    <property type="entry name" value="MBL_Glyoxalase_II"/>
</dbReference>
<keyword evidence="3" id="KW-0378">Hydrolase</keyword>
<dbReference type="SMART" id="SM00849">
    <property type="entry name" value="Lactamase_B"/>
    <property type="match status" value="1"/>
</dbReference>